<protein>
    <submittedName>
        <fullName evidence="2">Uncharacterized protein</fullName>
    </submittedName>
</protein>
<feature type="compositionally biased region" description="Basic and acidic residues" evidence="1">
    <location>
        <begin position="341"/>
        <end position="365"/>
    </location>
</feature>
<dbReference type="EMBL" id="BPWL01000005">
    <property type="protein sequence ID" value="GJJ10470.1"/>
    <property type="molecule type" value="Genomic_DNA"/>
</dbReference>
<evidence type="ECO:0000256" key="1">
    <source>
        <dbReference type="SAM" id="MobiDB-lite"/>
    </source>
</evidence>
<name>A0AAV5A867_9AGAM</name>
<feature type="compositionally biased region" description="Polar residues" evidence="1">
    <location>
        <begin position="366"/>
        <end position="397"/>
    </location>
</feature>
<sequence>MQDSILSAIDIDIDIHYSSAGTNTPDPDVPTTYAPYFIATFAWEEDAEAIPRGGTVIQVPTPKVNEFRPGGVGLDDLEPYLDPNNENSNHRLKDEHSEAGSSNPNNSEVKLMDVKLERSNLKYLPRIIEYSIKHRKLNPYGDKKAQKSQDLAKAIVSFGGFANPALPPNAPPSSFARVVESWYNIMTPETQESWLKDRQVQSQTDPQNSDLGNGDAIGVDSNNPTLESINQSMLSSESNVITPESLNPVSTSMPSIPFLDARSTPSLSSTNPPSSASSSRTLEPPPLISSEEEQNTPSITTLNSIPTESASASASISSSTSQSQPQSVESNVSQPQSPKLSKRDRLLMAVREAGKTDAMKTRTQETENPVSTQNDTAETASSPSESDGENPSKNSANWWGFLLGDKKDKSQ</sequence>
<organism evidence="2 3">
    <name type="scientific">Clathrus columnatus</name>
    <dbReference type="NCBI Taxonomy" id="1419009"/>
    <lineage>
        <taxon>Eukaryota</taxon>
        <taxon>Fungi</taxon>
        <taxon>Dikarya</taxon>
        <taxon>Basidiomycota</taxon>
        <taxon>Agaricomycotina</taxon>
        <taxon>Agaricomycetes</taxon>
        <taxon>Phallomycetidae</taxon>
        <taxon>Phallales</taxon>
        <taxon>Clathraceae</taxon>
        <taxon>Clathrus</taxon>
    </lineage>
</organism>
<feature type="compositionally biased region" description="Polar residues" evidence="1">
    <location>
        <begin position="200"/>
        <end position="211"/>
    </location>
</feature>
<feature type="compositionally biased region" description="Low complexity" evidence="1">
    <location>
        <begin position="263"/>
        <end position="282"/>
    </location>
</feature>
<comment type="caution">
    <text evidence="2">The sequence shown here is derived from an EMBL/GenBank/DDBJ whole genome shotgun (WGS) entry which is preliminary data.</text>
</comment>
<accession>A0AAV5A867</accession>
<dbReference type="Proteomes" id="UP001050691">
    <property type="component" value="Unassembled WGS sequence"/>
</dbReference>
<reference evidence="2" key="1">
    <citation type="submission" date="2021-10" db="EMBL/GenBank/DDBJ databases">
        <title>De novo Genome Assembly of Clathrus columnatus (Basidiomycota, Fungi) Using Illumina and Nanopore Sequence Data.</title>
        <authorList>
            <person name="Ogiso-Tanaka E."/>
            <person name="Itagaki H."/>
            <person name="Hosoya T."/>
            <person name="Hosaka K."/>
        </authorList>
    </citation>
    <scope>NUCLEOTIDE SEQUENCE</scope>
    <source>
        <strain evidence="2">MO-923</strain>
    </source>
</reference>
<evidence type="ECO:0000313" key="3">
    <source>
        <dbReference type="Proteomes" id="UP001050691"/>
    </source>
</evidence>
<keyword evidence="3" id="KW-1185">Reference proteome</keyword>
<gene>
    <name evidence="2" type="ORF">Clacol_004696</name>
</gene>
<feature type="region of interest" description="Disordered" evidence="1">
    <location>
        <begin position="67"/>
        <end position="109"/>
    </location>
</feature>
<feature type="compositionally biased region" description="Low complexity" evidence="1">
    <location>
        <begin position="304"/>
        <end position="330"/>
    </location>
</feature>
<evidence type="ECO:0000313" key="2">
    <source>
        <dbReference type="EMBL" id="GJJ10470.1"/>
    </source>
</evidence>
<dbReference type="AlphaFoldDB" id="A0AAV5A867"/>
<feature type="compositionally biased region" description="Basic and acidic residues" evidence="1">
    <location>
        <begin position="88"/>
        <end position="98"/>
    </location>
</feature>
<feature type="compositionally biased region" description="Polar residues" evidence="1">
    <location>
        <begin position="99"/>
        <end position="108"/>
    </location>
</feature>
<feature type="region of interest" description="Disordered" evidence="1">
    <location>
        <begin position="193"/>
        <end position="411"/>
    </location>
</feature>
<proteinExistence type="predicted"/>
<feature type="compositionally biased region" description="Polar residues" evidence="1">
    <location>
        <begin position="220"/>
        <end position="254"/>
    </location>
</feature>